<dbReference type="SMART" id="SM00448">
    <property type="entry name" value="REC"/>
    <property type="match status" value="1"/>
</dbReference>
<dbReference type="Pfam" id="PF00196">
    <property type="entry name" value="GerE"/>
    <property type="match status" value="1"/>
</dbReference>
<dbReference type="GO" id="GO:0006355">
    <property type="term" value="P:regulation of DNA-templated transcription"/>
    <property type="evidence" value="ECO:0007669"/>
    <property type="project" value="InterPro"/>
</dbReference>
<dbReference type="GO" id="GO:0003677">
    <property type="term" value="F:DNA binding"/>
    <property type="evidence" value="ECO:0007669"/>
    <property type="project" value="UniProtKB-KW"/>
</dbReference>
<keyword evidence="1" id="KW-0238">DNA-binding</keyword>
<feature type="modified residue" description="4-aspartylphosphate" evidence="2">
    <location>
        <position position="57"/>
    </location>
</feature>
<keyword evidence="6" id="KW-1185">Reference proteome</keyword>
<dbReference type="PROSITE" id="PS50043">
    <property type="entry name" value="HTH_LUXR_2"/>
    <property type="match status" value="1"/>
</dbReference>
<feature type="domain" description="Response regulatory" evidence="4">
    <location>
        <begin position="6"/>
        <end position="122"/>
    </location>
</feature>
<dbReference type="Proteomes" id="UP000295444">
    <property type="component" value="Unassembled WGS sequence"/>
</dbReference>
<dbReference type="EMBL" id="SNXZ01000004">
    <property type="protein sequence ID" value="TDP96518.1"/>
    <property type="molecule type" value="Genomic_DNA"/>
</dbReference>
<dbReference type="PANTHER" id="PTHR43214:SF42">
    <property type="entry name" value="TRANSCRIPTIONAL REGULATORY PROTEIN DESR"/>
    <property type="match status" value="1"/>
</dbReference>
<comment type="caution">
    <text evidence="5">The sequence shown here is derived from an EMBL/GenBank/DDBJ whole genome shotgun (WGS) entry which is preliminary data.</text>
</comment>
<dbReference type="PRINTS" id="PR00038">
    <property type="entry name" value="HTHLUXR"/>
</dbReference>
<feature type="domain" description="HTH luxR-type" evidence="3">
    <location>
        <begin position="137"/>
        <end position="202"/>
    </location>
</feature>
<evidence type="ECO:0000313" key="6">
    <source>
        <dbReference type="Proteomes" id="UP000295444"/>
    </source>
</evidence>
<dbReference type="AlphaFoldDB" id="A0A4V3CZ36"/>
<name>A0A4V3CZ36_LABRH</name>
<dbReference type="Gene3D" id="3.40.50.2300">
    <property type="match status" value="1"/>
</dbReference>
<proteinExistence type="predicted"/>
<dbReference type="InterPro" id="IPR016032">
    <property type="entry name" value="Sig_transdc_resp-reg_C-effctor"/>
</dbReference>
<evidence type="ECO:0000256" key="1">
    <source>
        <dbReference type="ARBA" id="ARBA00023125"/>
    </source>
</evidence>
<evidence type="ECO:0000313" key="5">
    <source>
        <dbReference type="EMBL" id="TDP96518.1"/>
    </source>
</evidence>
<dbReference type="InterPro" id="IPR039420">
    <property type="entry name" value="WalR-like"/>
</dbReference>
<dbReference type="SMART" id="SM00421">
    <property type="entry name" value="HTH_LUXR"/>
    <property type="match status" value="1"/>
</dbReference>
<reference evidence="5 6" key="1">
    <citation type="submission" date="2019-03" db="EMBL/GenBank/DDBJ databases">
        <title>Genomic Encyclopedia of Type Strains, Phase IV (KMG-IV): sequencing the most valuable type-strain genomes for metagenomic binning, comparative biology and taxonomic classification.</title>
        <authorList>
            <person name="Goeker M."/>
        </authorList>
    </citation>
    <scope>NUCLEOTIDE SEQUENCE [LARGE SCALE GENOMIC DNA]</scope>
    <source>
        <strain evidence="5 6">DSM 45361</strain>
    </source>
</reference>
<dbReference type="Pfam" id="PF00072">
    <property type="entry name" value="Response_reg"/>
    <property type="match status" value="1"/>
</dbReference>
<dbReference type="SUPFAM" id="SSF46894">
    <property type="entry name" value="C-terminal effector domain of the bipartite response regulators"/>
    <property type="match status" value="1"/>
</dbReference>
<organism evidence="5 6">
    <name type="scientific">Labedaea rhizosphaerae</name>
    <dbReference type="NCBI Taxonomy" id="598644"/>
    <lineage>
        <taxon>Bacteria</taxon>
        <taxon>Bacillati</taxon>
        <taxon>Actinomycetota</taxon>
        <taxon>Actinomycetes</taxon>
        <taxon>Pseudonocardiales</taxon>
        <taxon>Pseudonocardiaceae</taxon>
        <taxon>Labedaea</taxon>
    </lineage>
</organism>
<dbReference type="InterPro" id="IPR001789">
    <property type="entry name" value="Sig_transdc_resp-reg_receiver"/>
</dbReference>
<dbReference type="PANTHER" id="PTHR43214">
    <property type="entry name" value="TWO-COMPONENT RESPONSE REGULATOR"/>
    <property type="match status" value="1"/>
</dbReference>
<accession>A0A4V3CZ36</accession>
<protein>
    <submittedName>
        <fullName evidence="5">LuxR family two component transcriptional regulator</fullName>
    </submittedName>
</protein>
<dbReference type="CDD" id="cd06170">
    <property type="entry name" value="LuxR_C_like"/>
    <property type="match status" value="1"/>
</dbReference>
<gene>
    <name evidence="5" type="ORF">EV186_104506</name>
</gene>
<dbReference type="PROSITE" id="PS50110">
    <property type="entry name" value="RESPONSE_REGULATORY"/>
    <property type="match status" value="1"/>
</dbReference>
<evidence type="ECO:0000259" key="3">
    <source>
        <dbReference type="PROSITE" id="PS50043"/>
    </source>
</evidence>
<evidence type="ECO:0000256" key="2">
    <source>
        <dbReference type="PROSITE-ProRule" id="PRU00169"/>
    </source>
</evidence>
<evidence type="ECO:0000259" key="4">
    <source>
        <dbReference type="PROSITE" id="PS50110"/>
    </source>
</evidence>
<dbReference type="InterPro" id="IPR011006">
    <property type="entry name" value="CheY-like_superfamily"/>
</dbReference>
<dbReference type="SUPFAM" id="SSF52172">
    <property type="entry name" value="CheY-like"/>
    <property type="match status" value="1"/>
</dbReference>
<keyword evidence="2" id="KW-0597">Phosphoprotein</keyword>
<dbReference type="InterPro" id="IPR000792">
    <property type="entry name" value="Tscrpt_reg_LuxR_C"/>
</dbReference>
<sequence>MCVVVRVLLAEDTGILRETLSALLSLQDDLEVVAEVGTGDAIVPAAQRHHPDVAIVDVDLPGLDGITATGQLRAAVPRCRVLILTGLARPANLRAALAAGASGFLLKDTKAADLVAAVRRVAAGEQVLDTNMAISALRARESPLSPRETDVLRHYASGTDPRDIASQLFLSYGTVRNYLASAMAKLDARNRVDAIRIATEAGWL</sequence>
<dbReference type="GO" id="GO:0000160">
    <property type="term" value="P:phosphorelay signal transduction system"/>
    <property type="evidence" value="ECO:0007669"/>
    <property type="project" value="InterPro"/>
</dbReference>